<dbReference type="SUPFAM" id="SSF53187">
    <property type="entry name" value="Zn-dependent exopeptidases"/>
    <property type="match status" value="1"/>
</dbReference>
<dbReference type="InterPro" id="IPR002508">
    <property type="entry name" value="MurNAc-LAA_cat"/>
</dbReference>
<evidence type="ECO:0000256" key="1">
    <source>
        <dbReference type="ARBA" id="ARBA00001561"/>
    </source>
</evidence>
<keyword evidence="5" id="KW-0732">Signal</keyword>
<feature type="domain" description="MurNAc-LAA" evidence="6">
    <location>
        <begin position="256"/>
        <end position="410"/>
    </location>
</feature>
<name>A0A4Q2REU8_9HYPH</name>
<reference evidence="7 8" key="2">
    <citation type="submission" date="2019-02" db="EMBL/GenBank/DDBJ databases">
        <title>'Lichenibacterium ramalinii' gen. nov. sp. nov., 'Lichenibacterium minor' gen. nov. sp. nov.</title>
        <authorList>
            <person name="Pankratov T."/>
        </authorList>
    </citation>
    <scope>NUCLEOTIDE SEQUENCE [LARGE SCALE GENOMIC DNA]</scope>
    <source>
        <strain evidence="7 8">RmlP001</strain>
    </source>
</reference>
<dbReference type="Gene3D" id="2.60.40.3500">
    <property type="match status" value="1"/>
</dbReference>
<dbReference type="EC" id="3.5.1.28" evidence="2"/>
<feature type="signal peptide" evidence="5">
    <location>
        <begin position="1"/>
        <end position="27"/>
    </location>
</feature>
<feature type="compositionally biased region" description="Basic and acidic residues" evidence="4">
    <location>
        <begin position="180"/>
        <end position="189"/>
    </location>
</feature>
<evidence type="ECO:0000313" key="8">
    <source>
        <dbReference type="Proteomes" id="UP000289411"/>
    </source>
</evidence>
<accession>A0A4Q2REU8</accession>
<evidence type="ECO:0000313" key="7">
    <source>
        <dbReference type="EMBL" id="RYB06469.1"/>
    </source>
</evidence>
<gene>
    <name evidence="7" type="ORF">D3272_05980</name>
</gene>
<protein>
    <recommendedName>
        <fullName evidence="2">N-acetylmuramoyl-L-alanine amidase</fullName>
        <ecNumber evidence="2">3.5.1.28</ecNumber>
    </recommendedName>
</protein>
<evidence type="ECO:0000256" key="2">
    <source>
        <dbReference type="ARBA" id="ARBA00011901"/>
    </source>
</evidence>
<dbReference type="Gene3D" id="3.40.630.40">
    <property type="entry name" value="Zn-dependent exopeptidases"/>
    <property type="match status" value="1"/>
</dbReference>
<organism evidence="7 8">
    <name type="scientific">Lichenibacterium ramalinae</name>
    <dbReference type="NCBI Taxonomy" id="2316527"/>
    <lineage>
        <taxon>Bacteria</taxon>
        <taxon>Pseudomonadati</taxon>
        <taxon>Pseudomonadota</taxon>
        <taxon>Alphaproteobacteria</taxon>
        <taxon>Hyphomicrobiales</taxon>
        <taxon>Lichenihabitantaceae</taxon>
        <taxon>Lichenibacterium</taxon>
    </lineage>
</organism>
<sequence length="454" mass="46345">MRRGGGLRMCCAVLVAAALCGSGEAAASSRHPSWHQPVAAAPVATAPGGIPVAVGARVEASGGTTRLVVDLGAGVAIVPVLTEAPDRLIIDMPEVNFQVDPVAGHLPAGGTGLIRAFRFGLFAPGRSRIVADLAGPAAIRRAEVASIAGGAASRFTVELAPTDRAAFRAAVRPPQPAPPRPDDRAASTARDARPVIVLDPGHGGLDPGATGLGGVLEKDVVLRFAAALAARLEAGGRYRVVSTRTGDSFVSLGDRVRVARDADAALFISVHADSLSDGSVAGATVYTASDRASDGEAARVAATENEADAAAGVDEAPKAADVSDILFDLTRRETRTYAHQFQRTLTGYWAKVARLNRNPERAAGFKVLQAPDVPSVLLELGYLSSGQDARAMDSPEWRARTVDGVAGAVDAFFADRGGPAGASPASAQTHAPTMAPTQAPTPAPSPAPGPAAMR</sequence>
<keyword evidence="8" id="KW-1185">Reference proteome</keyword>
<dbReference type="PANTHER" id="PTHR30404:SF0">
    <property type="entry name" value="N-ACETYLMURAMOYL-L-ALANINE AMIDASE AMIC"/>
    <property type="match status" value="1"/>
</dbReference>
<comment type="catalytic activity">
    <reaction evidence="1">
        <text>Hydrolyzes the link between N-acetylmuramoyl residues and L-amino acid residues in certain cell-wall glycopeptides.</text>
        <dbReference type="EC" id="3.5.1.28"/>
    </reaction>
</comment>
<dbReference type="SMART" id="SM00646">
    <property type="entry name" value="Ami_3"/>
    <property type="match status" value="1"/>
</dbReference>
<dbReference type="InterPro" id="IPR021731">
    <property type="entry name" value="AMIN_dom"/>
</dbReference>
<feature type="region of interest" description="Disordered" evidence="4">
    <location>
        <begin position="170"/>
        <end position="189"/>
    </location>
</feature>
<dbReference type="Proteomes" id="UP000289411">
    <property type="component" value="Unassembled WGS sequence"/>
</dbReference>
<feature type="chain" id="PRO_5020355259" description="N-acetylmuramoyl-L-alanine amidase" evidence="5">
    <location>
        <begin position="28"/>
        <end position="454"/>
    </location>
</feature>
<dbReference type="InterPro" id="IPR050695">
    <property type="entry name" value="N-acetylmuramoyl_amidase_3"/>
</dbReference>
<feature type="compositionally biased region" description="Low complexity" evidence="4">
    <location>
        <begin position="421"/>
        <end position="438"/>
    </location>
</feature>
<evidence type="ECO:0000259" key="6">
    <source>
        <dbReference type="SMART" id="SM00646"/>
    </source>
</evidence>
<keyword evidence="3" id="KW-0378">Hydrolase</keyword>
<dbReference type="AlphaFoldDB" id="A0A4Q2REU8"/>
<dbReference type="PANTHER" id="PTHR30404">
    <property type="entry name" value="N-ACETYLMURAMOYL-L-ALANINE AMIDASE"/>
    <property type="match status" value="1"/>
</dbReference>
<feature type="region of interest" description="Disordered" evidence="4">
    <location>
        <begin position="417"/>
        <end position="454"/>
    </location>
</feature>
<dbReference type="Pfam" id="PF11741">
    <property type="entry name" value="AMIN"/>
    <property type="match status" value="1"/>
</dbReference>
<feature type="compositionally biased region" description="Pro residues" evidence="4">
    <location>
        <begin position="439"/>
        <end position="454"/>
    </location>
</feature>
<dbReference type="OrthoDB" id="9806267at2"/>
<dbReference type="GO" id="GO:0009253">
    <property type="term" value="P:peptidoglycan catabolic process"/>
    <property type="evidence" value="ECO:0007669"/>
    <property type="project" value="InterPro"/>
</dbReference>
<comment type="caution">
    <text evidence="7">The sequence shown here is derived from an EMBL/GenBank/DDBJ whole genome shotgun (WGS) entry which is preliminary data.</text>
</comment>
<dbReference type="GO" id="GO:0030288">
    <property type="term" value="C:outer membrane-bounded periplasmic space"/>
    <property type="evidence" value="ECO:0007669"/>
    <property type="project" value="TreeGrafter"/>
</dbReference>
<proteinExistence type="predicted"/>
<dbReference type="Pfam" id="PF01520">
    <property type="entry name" value="Amidase_3"/>
    <property type="match status" value="1"/>
</dbReference>
<evidence type="ECO:0000256" key="5">
    <source>
        <dbReference type="SAM" id="SignalP"/>
    </source>
</evidence>
<evidence type="ECO:0000256" key="4">
    <source>
        <dbReference type="SAM" id="MobiDB-lite"/>
    </source>
</evidence>
<evidence type="ECO:0000256" key="3">
    <source>
        <dbReference type="ARBA" id="ARBA00022801"/>
    </source>
</evidence>
<dbReference type="GO" id="GO:0008745">
    <property type="term" value="F:N-acetylmuramoyl-L-alanine amidase activity"/>
    <property type="evidence" value="ECO:0007669"/>
    <property type="project" value="UniProtKB-EC"/>
</dbReference>
<dbReference type="EMBL" id="QYBC01000004">
    <property type="protein sequence ID" value="RYB06469.1"/>
    <property type="molecule type" value="Genomic_DNA"/>
</dbReference>
<reference evidence="7 8" key="1">
    <citation type="submission" date="2018-09" db="EMBL/GenBank/DDBJ databases">
        <authorList>
            <person name="Grouzdev D.S."/>
            <person name="Krutkina M.S."/>
        </authorList>
    </citation>
    <scope>NUCLEOTIDE SEQUENCE [LARGE SCALE GENOMIC DNA]</scope>
    <source>
        <strain evidence="7 8">RmlP001</strain>
    </source>
</reference>
<dbReference type="CDD" id="cd02696">
    <property type="entry name" value="MurNAc-LAA"/>
    <property type="match status" value="1"/>
</dbReference>